<feature type="domain" description="Thiamine pyrophosphate enzyme N-terminal TPP-binding" evidence="8">
    <location>
        <begin position="55"/>
        <end position="171"/>
    </location>
</feature>
<dbReference type="GO" id="GO:0070204">
    <property type="term" value="F:2-succinyl-5-enolpyruvyl-6-hydroxy-3-cyclohexene-1-carboxylic-acid synthase activity"/>
    <property type="evidence" value="ECO:0007669"/>
    <property type="project" value="UniProtKB-UniRule"/>
</dbReference>
<dbReference type="SUPFAM" id="SSF52518">
    <property type="entry name" value="Thiamin diphosphate-binding fold (THDP-binding)"/>
    <property type="match status" value="2"/>
</dbReference>
<evidence type="ECO:0000256" key="1">
    <source>
        <dbReference type="ARBA" id="ARBA00022679"/>
    </source>
</evidence>
<dbReference type="GO" id="GO:0000287">
    <property type="term" value="F:magnesium ion binding"/>
    <property type="evidence" value="ECO:0007669"/>
    <property type="project" value="UniProtKB-UniRule"/>
</dbReference>
<keyword evidence="6" id="KW-0474">Menaquinone biosynthesis</keyword>
<dbReference type="GO" id="GO:0030145">
    <property type="term" value="F:manganese ion binding"/>
    <property type="evidence" value="ECO:0007669"/>
    <property type="project" value="UniProtKB-UniRule"/>
</dbReference>
<keyword evidence="3 6" id="KW-0460">Magnesium</keyword>
<dbReference type="RefSeq" id="WP_014010921.1">
    <property type="nucleotide sequence ID" value="NZ_DAMBBP010000001.1"/>
</dbReference>
<dbReference type="PANTHER" id="PTHR42916:SF1">
    <property type="entry name" value="PROTEIN PHYLLO, CHLOROPLASTIC"/>
    <property type="match status" value="1"/>
</dbReference>
<dbReference type="CDD" id="cd02009">
    <property type="entry name" value="TPP_SHCHC_synthase"/>
    <property type="match status" value="1"/>
</dbReference>
<sequence length="664" mass="68801">MPGQGVTAGSVRGVTDERPEHDPEHDSEHDIEHDIEHDAAPATAGDRTITPATVVAAVIVDELVRAGVREAVVCPGSRSAALALALAEADRTHRLRLHVRTDERSASFLALGMARRSGRPVPVLMTSGTAVANCLPAMVEATASGVPLLILSADRPVSYQGTGANQTIAQSGIFGAHAVDSVSLAAALHDRPDHREVRTVVDRVVTSALDLFGGGVRAGGVQLNVHFVEPLVPGSTADVSLAARIAVEELTGSAENTDTPWRGAARPVNALPRSAAPVRAVLPESPVVTVDLSKRTLVIVGDVRDRTWATRILDTLADVPAIAEPTAPSPGTPVHPAAAGLFSGTVSEDSAAAAAAQTAQLRPEQIVLVGRPTLHRSVSRLLADPQVRVVALTDRDVIPDLAHTVREWGRGVALTGEHPAGWLTVCEAASGVAVDVMQDLLAGEDFTGLHVAAAVTDALRDGDALVLGASSAVRDASLAGLPFEGVWAVSNRGAAGIDGTVSTAVGVALAHASEHPELVRAPRTVALMGDLTVLHDMNGFTVGPGEPRPDNLVVVVSNDDGGAIFETLEAGNRGLRTFDDGADAFDRVFGTPTGVDLGALCEGHGVAHRRVDDLQELIAALDEHAEGYTDGLLVIEAAVQRAPRAALHAALREQTTLATGGRRD</sequence>
<protein>
    <recommendedName>
        <fullName evidence="6">2-succinyl-5-enolpyruvyl-6-hydroxy-3-cyclohexene-1-carboxylate synthase</fullName>
        <shortName evidence="6">SEPHCHC synthase</shortName>
        <ecNumber evidence="6">2.2.1.9</ecNumber>
    </recommendedName>
    <alternativeName>
        <fullName evidence="6">Menaquinone biosynthesis protein MenD</fullName>
    </alternativeName>
</protein>
<proteinExistence type="inferred from homology"/>
<keyword evidence="5 6" id="KW-0464">Manganese</keyword>
<dbReference type="Gene3D" id="3.40.50.1220">
    <property type="entry name" value="TPP-binding domain"/>
    <property type="match status" value="1"/>
</dbReference>
<evidence type="ECO:0000259" key="8">
    <source>
        <dbReference type="Pfam" id="PF02776"/>
    </source>
</evidence>
<keyword evidence="2 6" id="KW-0479">Metal-binding</keyword>
<dbReference type="AlphaFoldDB" id="A0A110BEW1"/>
<dbReference type="OrthoDB" id="9791859at2"/>
<dbReference type="Gene3D" id="3.40.50.970">
    <property type="match status" value="2"/>
</dbReference>
<dbReference type="CDD" id="cd07037">
    <property type="entry name" value="TPP_PYR_MenD"/>
    <property type="match status" value="1"/>
</dbReference>
<dbReference type="NCBIfam" id="TIGR00173">
    <property type="entry name" value="menD"/>
    <property type="match status" value="1"/>
</dbReference>
<reference evidence="10" key="1">
    <citation type="submission" date="2015-11" db="EMBL/GenBank/DDBJ databases">
        <authorList>
            <person name="Dugat-Bony E."/>
        </authorList>
    </citation>
    <scope>NUCLEOTIDE SEQUENCE [LARGE SCALE GENOMIC DNA]</scope>
    <source>
        <strain evidence="10">Mu292</strain>
    </source>
</reference>
<comment type="cofactor">
    <cofactor evidence="6">
        <name>Mg(2+)</name>
        <dbReference type="ChEBI" id="CHEBI:18420"/>
    </cofactor>
    <cofactor evidence="6">
        <name>Mn(2+)</name>
        <dbReference type="ChEBI" id="CHEBI:29035"/>
    </cofactor>
</comment>
<dbReference type="Proteomes" id="UP000182498">
    <property type="component" value="Unassembled WGS sequence"/>
</dbReference>
<dbReference type="GO" id="GO:0009234">
    <property type="term" value="P:menaquinone biosynthetic process"/>
    <property type="evidence" value="ECO:0007669"/>
    <property type="project" value="UniProtKB-UniRule"/>
</dbReference>
<comment type="subunit">
    <text evidence="6">Homodimer.</text>
</comment>
<dbReference type="HAMAP" id="MF_01659">
    <property type="entry name" value="MenD"/>
    <property type="match status" value="1"/>
</dbReference>
<keyword evidence="4 6" id="KW-0786">Thiamine pyrophosphate</keyword>
<evidence type="ECO:0000256" key="2">
    <source>
        <dbReference type="ARBA" id="ARBA00022723"/>
    </source>
</evidence>
<evidence type="ECO:0000256" key="6">
    <source>
        <dbReference type="HAMAP-Rule" id="MF_01659"/>
    </source>
</evidence>
<organism evidence="9 10">
    <name type="scientific">Corynebacterium variabile</name>
    <dbReference type="NCBI Taxonomy" id="1727"/>
    <lineage>
        <taxon>Bacteria</taxon>
        <taxon>Bacillati</taxon>
        <taxon>Actinomycetota</taxon>
        <taxon>Actinomycetes</taxon>
        <taxon>Mycobacteriales</taxon>
        <taxon>Corynebacteriaceae</taxon>
        <taxon>Corynebacterium</taxon>
    </lineage>
</organism>
<gene>
    <name evidence="6" type="primary">menD</name>
    <name evidence="9" type="ORF">CVAR292_00314</name>
</gene>
<evidence type="ECO:0000313" key="10">
    <source>
        <dbReference type="Proteomes" id="UP000182498"/>
    </source>
</evidence>
<evidence type="ECO:0000256" key="5">
    <source>
        <dbReference type="ARBA" id="ARBA00023211"/>
    </source>
</evidence>
<comment type="catalytic activity">
    <reaction evidence="6">
        <text>isochorismate + 2-oxoglutarate + H(+) = 5-enolpyruvoyl-6-hydroxy-2-succinyl-cyclohex-3-ene-1-carboxylate + CO2</text>
        <dbReference type="Rhea" id="RHEA:25593"/>
        <dbReference type="ChEBI" id="CHEBI:15378"/>
        <dbReference type="ChEBI" id="CHEBI:16526"/>
        <dbReference type="ChEBI" id="CHEBI:16810"/>
        <dbReference type="ChEBI" id="CHEBI:29780"/>
        <dbReference type="ChEBI" id="CHEBI:58818"/>
        <dbReference type="EC" id="2.2.1.9"/>
    </reaction>
</comment>
<dbReference type="InterPro" id="IPR029061">
    <property type="entry name" value="THDP-binding"/>
</dbReference>
<dbReference type="EC" id="2.2.1.9" evidence="6"/>
<comment type="function">
    <text evidence="6">Catalyzes the thiamine diphosphate-dependent decarboxylation of 2-oxoglutarate and the subsequent addition of the resulting succinic semialdehyde-thiamine pyrophosphate anion to isochorismate to yield 2-succinyl-5-enolpyruvyl-6-hydroxy-3-cyclohexene-1-carboxylate (SEPHCHC).</text>
</comment>
<dbReference type="InterPro" id="IPR012001">
    <property type="entry name" value="Thiamin_PyroP_enz_TPP-bd_dom"/>
</dbReference>
<evidence type="ECO:0000256" key="4">
    <source>
        <dbReference type="ARBA" id="ARBA00023052"/>
    </source>
</evidence>
<dbReference type="EMBL" id="FAUH01000001">
    <property type="protein sequence ID" value="CUU65005.1"/>
    <property type="molecule type" value="Genomic_DNA"/>
</dbReference>
<comment type="pathway">
    <text evidence="6">Quinol/quinone metabolism; 1,4-dihydroxy-2-naphthoate biosynthesis; 1,4-dihydroxy-2-naphthoate from chorismate: step 2/7.</text>
</comment>
<dbReference type="OMA" id="YDSNALW"/>
<dbReference type="UniPathway" id="UPA01057">
    <property type="reaction ID" value="UER00164"/>
</dbReference>
<keyword evidence="10" id="KW-1185">Reference proteome</keyword>
<dbReference type="PANTHER" id="PTHR42916">
    <property type="entry name" value="2-SUCCINYL-5-ENOLPYRUVYL-6-HYDROXY-3-CYCLOHEXENE-1-CARBOXYLATE SYNTHASE"/>
    <property type="match status" value="1"/>
</dbReference>
<evidence type="ECO:0000256" key="3">
    <source>
        <dbReference type="ARBA" id="ARBA00022842"/>
    </source>
</evidence>
<evidence type="ECO:0000256" key="7">
    <source>
        <dbReference type="SAM" id="MobiDB-lite"/>
    </source>
</evidence>
<keyword evidence="1 6" id="KW-0808">Transferase</keyword>
<comment type="similarity">
    <text evidence="6">Belongs to the TPP enzyme family. MenD subfamily.</text>
</comment>
<dbReference type="UniPathway" id="UPA00079"/>
<name>A0A110BEW1_9CORY</name>
<dbReference type="InterPro" id="IPR004433">
    <property type="entry name" value="MenaQ_synth_MenD"/>
</dbReference>
<feature type="compositionally biased region" description="Basic and acidic residues" evidence="7">
    <location>
        <begin position="14"/>
        <end position="31"/>
    </location>
</feature>
<evidence type="ECO:0000313" key="9">
    <source>
        <dbReference type="EMBL" id="CUU65005.1"/>
    </source>
</evidence>
<feature type="region of interest" description="Disordered" evidence="7">
    <location>
        <begin position="1"/>
        <end position="31"/>
    </location>
</feature>
<dbReference type="Pfam" id="PF02776">
    <property type="entry name" value="TPP_enzyme_N"/>
    <property type="match status" value="1"/>
</dbReference>
<dbReference type="GO" id="GO:0030976">
    <property type="term" value="F:thiamine pyrophosphate binding"/>
    <property type="evidence" value="ECO:0007669"/>
    <property type="project" value="UniProtKB-UniRule"/>
</dbReference>
<comment type="cofactor">
    <cofactor evidence="6">
        <name>thiamine diphosphate</name>
        <dbReference type="ChEBI" id="CHEBI:58937"/>
    </cofactor>
    <text evidence="6">Binds 1 thiamine pyrophosphate per subunit.</text>
</comment>
<accession>A0A110BEW1</accession>
<comment type="pathway">
    <text evidence="6">Quinol/quinone metabolism; menaquinone biosynthesis.</text>
</comment>